<dbReference type="RefSeq" id="WP_032899220.1">
    <property type="nucleotide sequence ID" value="NZ_CABHQL010000038.1"/>
</dbReference>
<feature type="transmembrane region" description="Helical" evidence="1">
    <location>
        <begin position="69"/>
        <end position="86"/>
    </location>
</feature>
<dbReference type="Proteomes" id="UP000229378">
    <property type="component" value="Unassembled WGS sequence"/>
</dbReference>
<name>A0A2G4U276_YERBE</name>
<feature type="transmembrane region" description="Helical" evidence="1">
    <location>
        <begin position="43"/>
        <end position="63"/>
    </location>
</feature>
<reference evidence="2 3" key="1">
    <citation type="submission" date="2017-10" db="EMBL/GenBank/DDBJ databases">
        <authorList>
            <person name="Banno H."/>
            <person name="Chua N.-H."/>
        </authorList>
    </citation>
    <scope>NUCLEOTIDE SEQUENCE [LARGE SCALE GENOMIC DNA]</scope>
    <source>
        <strain evidence="2 3">SCPM-O-B-7607</strain>
    </source>
</reference>
<protein>
    <submittedName>
        <fullName evidence="2">Uncharacterized protein</fullName>
    </submittedName>
</protein>
<dbReference type="GeneID" id="89596003"/>
<dbReference type="AlphaFoldDB" id="A0A2G4U276"/>
<accession>A0A2G4U276</accession>
<evidence type="ECO:0000313" key="2">
    <source>
        <dbReference type="EMBL" id="PHZ27425.1"/>
    </source>
</evidence>
<evidence type="ECO:0000256" key="1">
    <source>
        <dbReference type="SAM" id="Phobius"/>
    </source>
</evidence>
<dbReference type="EMBL" id="PEHN01000009">
    <property type="protein sequence ID" value="PHZ27425.1"/>
    <property type="molecule type" value="Genomic_DNA"/>
</dbReference>
<comment type="caution">
    <text evidence="2">The sequence shown here is derived from an EMBL/GenBank/DDBJ whole genome shotgun (WGS) entry which is preliminary data.</text>
</comment>
<keyword evidence="1" id="KW-1133">Transmembrane helix</keyword>
<keyword evidence="1" id="KW-0812">Transmembrane</keyword>
<sequence>MSINEAELLQAGFTSADLQKLRKYIIKDELTLSMVISDLSKRFQAALMLTVGVIITFILTLFMASLDGIISMGIALLAGLVIIWILQPPVLSYKSWIFKKNH</sequence>
<evidence type="ECO:0000313" key="3">
    <source>
        <dbReference type="Proteomes" id="UP000229378"/>
    </source>
</evidence>
<organism evidence="2 3">
    <name type="scientific">Yersinia bercovieri</name>
    <dbReference type="NCBI Taxonomy" id="634"/>
    <lineage>
        <taxon>Bacteria</taxon>
        <taxon>Pseudomonadati</taxon>
        <taxon>Pseudomonadota</taxon>
        <taxon>Gammaproteobacteria</taxon>
        <taxon>Enterobacterales</taxon>
        <taxon>Yersiniaceae</taxon>
        <taxon>Yersinia</taxon>
    </lineage>
</organism>
<gene>
    <name evidence="2" type="ORF">CS533_10880</name>
</gene>
<proteinExistence type="predicted"/>
<keyword evidence="1" id="KW-0472">Membrane</keyword>